<dbReference type="InterPro" id="IPR034660">
    <property type="entry name" value="DinB/YfiT-like"/>
</dbReference>
<evidence type="ECO:0000313" key="2">
    <source>
        <dbReference type="EMBL" id="ANS77609.1"/>
    </source>
</evidence>
<keyword evidence="3" id="KW-1185">Reference proteome</keyword>
<dbReference type="Proteomes" id="UP000092482">
    <property type="component" value="Chromosome"/>
</dbReference>
<gene>
    <name evidence="2" type="ORF">SGUI_0213</name>
</gene>
<dbReference type="RefSeq" id="WP_083190404.1">
    <property type="nucleotide sequence ID" value="NZ_CP014989.1"/>
</dbReference>
<sequence length="215" mass="23138">MPHSPDLMRDLVATTATDLGPDAPTLCPPWTVRDLLAHLVARESRPDTLPGIGLPVPPLQRHTDKVQEQIAARPFAELVDQVRSGPPAWWPTRIPALDRAVNVAELAVHHEDLVRAQPGWEPTPLPDPVPSQLWGTVRTAGRMLYRSAPCGVVAVAPSHGRAALHRPGQGQGSVVITGTPLELLLHAFGRDQVARVEVTGEEEDVAALAAHRRGA</sequence>
<dbReference type="AlphaFoldDB" id="A0A1B1N857"/>
<dbReference type="InterPro" id="IPR017517">
    <property type="entry name" value="Maleyloyr_isom"/>
</dbReference>
<dbReference type="InterPro" id="IPR017519">
    <property type="entry name" value="CHP03085"/>
</dbReference>
<dbReference type="EMBL" id="CP014989">
    <property type="protein sequence ID" value="ANS77609.1"/>
    <property type="molecule type" value="Genomic_DNA"/>
</dbReference>
<organism evidence="2 3">
    <name type="scientific">Serinicoccus hydrothermalis</name>
    <dbReference type="NCBI Taxonomy" id="1758689"/>
    <lineage>
        <taxon>Bacteria</taxon>
        <taxon>Bacillati</taxon>
        <taxon>Actinomycetota</taxon>
        <taxon>Actinomycetes</taxon>
        <taxon>Micrococcales</taxon>
        <taxon>Ornithinimicrobiaceae</taxon>
        <taxon>Serinicoccus</taxon>
    </lineage>
</organism>
<proteinExistence type="predicted"/>
<dbReference type="SUPFAM" id="SSF109854">
    <property type="entry name" value="DinB/YfiT-like putative metalloenzymes"/>
    <property type="match status" value="1"/>
</dbReference>
<protein>
    <recommendedName>
        <fullName evidence="1">Mycothiol-dependent maleylpyruvate isomerase metal-binding domain-containing protein</fullName>
    </recommendedName>
</protein>
<dbReference type="OrthoDB" id="3268903at2"/>
<dbReference type="Pfam" id="PF11716">
    <property type="entry name" value="MDMPI_N"/>
    <property type="match status" value="1"/>
</dbReference>
<accession>A0A1B1N857</accession>
<dbReference type="InterPro" id="IPR024344">
    <property type="entry name" value="MDMPI_metal-binding"/>
</dbReference>
<dbReference type="STRING" id="1758689.SGUI_0213"/>
<dbReference type="PATRIC" id="fig|1758689.4.peg.219"/>
<dbReference type="KEGG" id="serj:SGUI_0213"/>
<dbReference type="GO" id="GO:0046872">
    <property type="term" value="F:metal ion binding"/>
    <property type="evidence" value="ECO:0007669"/>
    <property type="project" value="InterPro"/>
</dbReference>
<reference evidence="2 3" key="1">
    <citation type="submission" date="2016-03" db="EMBL/GenBank/DDBJ databases">
        <title>Shallow-sea hydrothermal system.</title>
        <authorList>
            <person name="Tang K."/>
        </authorList>
    </citation>
    <scope>NUCLEOTIDE SEQUENCE [LARGE SCALE GENOMIC DNA]</scope>
    <source>
        <strain evidence="2 3">JLT9</strain>
    </source>
</reference>
<dbReference type="NCBIfam" id="TIGR03085">
    <property type="entry name" value="TIGR03085 family metal-binding protein"/>
    <property type="match status" value="1"/>
</dbReference>
<name>A0A1B1N857_9MICO</name>
<feature type="domain" description="Mycothiol-dependent maleylpyruvate isomerase metal-binding" evidence="1">
    <location>
        <begin position="8"/>
        <end position="44"/>
    </location>
</feature>
<evidence type="ECO:0000313" key="3">
    <source>
        <dbReference type="Proteomes" id="UP000092482"/>
    </source>
</evidence>
<dbReference type="NCBIfam" id="TIGR03083">
    <property type="entry name" value="maleylpyruvate isomerase family mycothiol-dependent enzyme"/>
    <property type="match status" value="1"/>
</dbReference>
<evidence type="ECO:0000259" key="1">
    <source>
        <dbReference type="Pfam" id="PF11716"/>
    </source>
</evidence>